<proteinExistence type="predicted"/>
<dbReference type="Proteomes" id="UP000821865">
    <property type="component" value="Chromosome 4"/>
</dbReference>
<name>A0ACB8CXE6_DERSI</name>
<gene>
    <name evidence="1" type="ORF">HPB49_012642</name>
</gene>
<accession>A0ACB8CXE6</accession>
<sequence length="914" mass="99604">MMSGGGGGGRGGLRGPAQSCATEKRGFSTFALLSKEERAGKTPRSRECHILDWRAFRRLCHQDTSGGDFLQLVVDSARAATVTTTAQLQFFPEQQSGFRCYRCTADSIADVVATLEDAKACGDVAMLVLLDVESAFDGLPHTVVEAAMDGLGIIGCLRGFVTAFLEYPLDLLVINTNFWTWAPRCLVVGPTMLNAQPNLSVPTMGRAISLLHLAAVPENMVVLLSFSAAMVGFLMPPSWDETLRYGSDDETFIGADVIIGTDVIDLADLLLNWKDREKSSSVAKAVRLPTRTVLFVSGTPSLDAPDVSSVPVANYNDVKLHLKKGQIFMQAPVPCNIPGHVLLAANTEAISCLDASFHPENLDVAENAVLHRLLLIKRNAWITGFQPTVEKNAAVSLSGVGPSARRNAAPAPAGRARMADDDASATIGATTPIEKNPQREYNATDLSQKKTLDNGGWFTAKHHNSRLIAVPETGTAAVDKSASSQPKLKANSLRQEKLPPLPKSDFKVIIRPKNGLNISQLSTHQMARAITKACGNPDMCNEGNLLIRLRNGSNIAIISTPSMEIANVVQSVPSLHFGANAVTAYVAAPDNSCKGVIHGLDAGTTPTELLAHLRVRTQGVKILYARMLGNSQTAVITFEGKIVPRYAYYYGGETLCYLYRSSWQVCYICFKPGHRADVCPTPDAIVCSNCAEPVIEDGHTCEPRKPRSPRARKQEEPDAKARNAGGRGRTKKRWFSRDSSSTSRSRSRSRSASKTRQAPETKKKQQKKTIAKKEEDSKVSWKAHLFPPSPTAPKNTNTQNDEVNELRQTIQTLRAENAELRQKLNELIDELKALRTGQPNSNPQTDETQSATIGRQEFTTSMVAMNNALANLSNLVSNLQEEARKDRERLVQFTGMKSRTKPYNRPSADHGELP</sequence>
<reference evidence="1" key="1">
    <citation type="submission" date="2020-05" db="EMBL/GenBank/DDBJ databases">
        <title>Large-scale comparative analyses of tick genomes elucidate their genetic diversity and vector capacities.</title>
        <authorList>
            <person name="Jia N."/>
            <person name="Wang J."/>
            <person name="Shi W."/>
            <person name="Du L."/>
            <person name="Sun Y."/>
            <person name="Zhan W."/>
            <person name="Jiang J."/>
            <person name="Wang Q."/>
            <person name="Zhang B."/>
            <person name="Ji P."/>
            <person name="Sakyi L.B."/>
            <person name="Cui X."/>
            <person name="Yuan T."/>
            <person name="Jiang B."/>
            <person name="Yang W."/>
            <person name="Lam T.T.-Y."/>
            <person name="Chang Q."/>
            <person name="Ding S."/>
            <person name="Wang X."/>
            <person name="Zhu J."/>
            <person name="Ruan X."/>
            <person name="Zhao L."/>
            <person name="Wei J."/>
            <person name="Que T."/>
            <person name="Du C."/>
            <person name="Cheng J."/>
            <person name="Dai P."/>
            <person name="Han X."/>
            <person name="Huang E."/>
            <person name="Gao Y."/>
            <person name="Liu J."/>
            <person name="Shao H."/>
            <person name="Ye R."/>
            <person name="Li L."/>
            <person name="Wei W."/>
            <person name="Wang X."/>
            <person name="Wang C."/>
            <person name="Yang T."/>
            <person name="Huo Q."/>
            <person name="Li W."/>
            <person name="Guo W."/>
            <person name="Chen H."/>
            <person name="Zhou L."/>
            <person name="Ni X."/>
            <person name="Tian J."/>
            <person name="Zhou Y."/>
            <person name="Sheng Y."/>
            <person name="Liu T."/>
            <person name="Pan Y."/>
            <person name="Xia L."/>
            <person name="Li J."/>
            <person name="Zhao F."/>
            <person name="Cao W."/>
        </authorList>
    </citation>
    <scope>NUCLEOTIDE SEQUENCE</scope>
    <source>
        <strain evidence="1">Dsil-2018</strain>
    </source>
</reference>
<keyword evidence="2" id="KW-1185">Reference proteome</keyword>
<comment type="caution">
    <text evidence="1">The sequence shown here is derived from an EMBL/GenBank/DDBJ whole genome shotgun (WGS) entry which is preliminary data.</text>
</comment>
<evidence type="ECO:0000313" key="2">
    <source>
        <dbReference type="Proteomes" id="UP000821865"/>
    </source>
</evidence>
<protein>
    <submittedName>
        <fullName evidence="1">Uncharacterized protein</fullName>
    </submittedName>
</protein>
<evidence type="ECO:0000313" key="1">
    <source>
        <dbReference type="EMBL" id="KAH7953807.1"/>
    </source>
</evidence>
<organism evidence="1 2">
    <name type="scientific">Dermacentor silvarum</name>
    <name type="common">Tick</name>
    <dbReference type="NCBI Taxonomy" id="543639"/>
    <lineage>
        <taxon>Eukaryota</taxon>
        <taxon>Metazoa</taxon>
        <taxon>Ecdysozoa</taxon>
        <taxon>Arthropoda</taxon>
        <taxon>Chelicerata</taxon>
        <taxon>Arachnida</taxon>
        <taxon>Acari</taxon>
        <taxon>Parasitiformes</taxon>
        <taxon>Ixodida</taxon>
        <taxon>Ixodoidea</taxon>
        <taxon>Ixodidae</taxon>
        <taxon>Rhipicephalinae</taxon>
        <taxon>Dermacentor</taxon>
    </lineage>
</organism>
<dbReference type="EMBL" id="CM023473">
    <property type="protein sequence ID" value="KAH7953807.1"/>
    <property type="molecule type" value="Genomic_DNA"/>
</dbReference>